<name>A0A8M1GIL7_URSMA</name>
<evidence type="ECO:0000313" key="3">
    <source>
        <dbReference type="RefSeq" id="XP_040495523.1"/>
    </source>
</evidence>
<dbReference type="AlphaFoldDB" id="A0A8M1GIL7"/>
<protein>
    <submittedName>
        <fullName evidence="3">Vegetative cell wall protein gp1-like isoform X1</fullName>
    </submittedName>
</protein>
<organism evidence="2 3">
    <name type="scientific">Ursus maritimus</name>
    <name type="common">Polar bear</name>
    <name type="synonym">Thalarctos maritimus</name>
    <dbReference type="NCBI Taxonomy" id="29073"/>
    <lineage>
        <taxon>Eukaryota</taxon>
        <taxon>Metazoa</taxon>
        <taxon>Chordata</taxon>
        <taxon>Craniata</taxon>
        <taxon>Vertebrata</taxon>
        <taxon>Euteleostomi</taxon>
        <taxon>Mammalia</taxon>
        <taxon>Eutheria</taxon>
        <taxon>Laurasiatheria</taxon>
        <taxon>Carnivora</taxon>
        <taxon>Caniformia</taxon>
        <taxon>Ursidae</taxon>
        <taxon>Ursus</taxon>
    </lineage>
</organism>
<sequence>MLAFQKGEGDAEARTHLLLPLTCRTPENVHTSLPGELGNRPGFCVATPQLNIRGLTARSTDLPPVCPHRTTRGHWSAWCRSMEAAEQIPWALGSGVWLLPEAGNSAWRLSVMEQMTWVWPLCLPGQPAPTLTKFSHQPLAAPPCPSDGPSNLQGTCLSHAPCTCQTPAWNHSCRQLQQHTQPQAPLHHSPPGPVQLPLDPAPMAPPAPSSPAHSQSLKNANLIAWPPAWASTGPSPGSQDRSQKPRAAPGNLRAGAATKTTASPCRAAPVHAGCSSRLLYPRASQLLRCPRPFVPRRGCLCPPVLGSPPTPAPHGPPLHLRSHVFL</sequence>
<feature type="region of interest" description="Disordered" evidence="1">
    <location>
        <begin position="180"/>
        <end position="264"/>
    </location>
</feature>
<keyword evidence="2" id="KW-1185">Reference proteome</keyword>
<gene>
    <name evidence="3" type="primary">LOC103671071</name>
</gene>
<dbReference type="GeneID" id="103671071"/>
<proteinExistence type="predicted"/>
<evidence type="ECO:0000313" key="2">
    <source>
        <dbReference type="Proteomes" id="UP000261680"/>
    </source>
</evidence>
<feature type="compositionally biased region" description="Pro residues" evidence="1">
    <location>
        <begin position="188"/>
        <end position="209"/>
    </location>
</feature>
<evidence type="ECO:0000256" key="1">
    <source>
        <dbReference type="SAM" id="MobiDB-lite"/>
    </source>
</evidence>
<dbReference type="Proteomes" id="UP000261680">
    <property type="component" value="Unplaced"/>
</dbReference>
<dbReference type="RefSeq" id="XP_040495523.1">
    <property type="nucleotide sequence ID" value="XM_040639589.1"/>
</dbReference>
<reference evidence="3" key="1">
    <citation type="submission" date="2025-08" db="UniProtKB">
        <authorList>
            <consortium name="RefSeq"/>
        </authorList>
    </citation>
    <scope>IDENTIFICATION</scope>
    <source>
        <tissue evidence="3">Whole blood</tissue>
    </source>
</reference>
<dbReference type="KEGG" id="umr:103671071"/>
<accession>A0A8M1GIL7</accession>